<reference evidence="3" key="1">
    <citation type="submission" date="2023-05" db="EMBL/GenBank/DDBJ databases">
        <title>Genome and transcriptome analyses reveal genes involved in the formation of fine ridges on petal epidermal cells in Hibiscus trionum.</title>
        <authorList>
            <person name="Koshimizu S."/>
            <person name="Masuda S."/>
            <person name="Ishii T."/>
            <person name="Shirasu K."/>
            <person name="Hoshino A."/>
            <person name="Arita M."/>
        </authorList>
    </citation>
    <scope>NUCLEOTIDE SEQUENCE</scope>
    <source>
        <strain evidence="3">Hamamatsu line</strain>
    </source>
</reference>
<name>A0A9W7LWF5_HIBTR</name>
<gene>
    <name evidence="3" type="ORF">HRI_001699000</name>
</gene>
<dbReference type="InterPro" id="IPR050905">
    <property type="entry name" value="Plant_NBS-LRR"/>
</dbReference>
<keyword evidence="4" id="KW-1185">Reference proteome</keyword>
<evidence type="ECO:0000256" key="1">
    <source>
        <dbReference type="ARBA" id="ARBA00022821"/>
    </source>
</evidence>
<dbReference type="PANTHER" id="PTHR33463:SF203">
    <property type="entry name" value="AAA+ ATPASE DOMAIN-CONTAINING PROTEIN"/>
    <property type="match status" value="1"/>
</dbReference>
<dbReference type="Proteomes" id="UP001165190">
    <property type="component" value="Unassembled WGS sequence"/>
</dbReference>
<dbReference type="AlphaFoldDB" id="A0A9W7LWF5"/>
<protein>
    <recommendedName>
        <fullName evidence="2">Disease resistance protein At4g27190-like leucine-rich repeats domain-containing protein</fullName>
    </recommendedName>
</protein>
<dbReference type="Gene3D" id="3.80.10.10">
    <property type="entry name" value="Ribonuclease Inhibitor"/>
    <property type="match status" value="1"/>
</dbReference>
<dbReference type="SUPFAM" id="SSF52047">
    <property type="entry name" value="RNI-like"/>
    <property type="match status" value="1"/>
</dbReference>
<accession>A0A9W7LWF5</accession>
<dbReference type="OrthoDB" id="1747797at2759"/>
<dbReference type="Pfam" id="PF23247">
    <property type="entry name" value="LRR_RPS2"/>
    <property type="match status" value="1"/>
</dbReference>
<dbReference type="InterPro" id="IPR032675">
    <property type="entry name" value="LRR_dom_sf"/>
</dbReference>
<dbReference type="PANTHER" id="PTHR33463">
    <property type="entry name" value="NB-ARC DOMAIN-CONTAINING PROTEIN-RELATED"/>
    <property type="match status" value="1"/>
</dbReference>
<keyword evidence="1" id="KW-0611">Plant defense</keyword>
<evidence type="ECO:0000313" key="4">
    <source>
        <dbReference type="Proteomes" id="UP001165190"/>
    </source>
</evidence>
<organism evidence="3 4">
    <name type="scientific">Hibiscus trionum</name>
    <name type="common">Flower of an hour</name>
    <dbReference type="NCBI Taxonomy" id="183268"/>
    <lineage>
        <taxon>Eukaryota</taxon>
        <taxon>Viridiplantae</taxon>
        <taxon>Streptophyta</taxon>
        <taxon>Embryophyta</taxon>
        <taxon>Tracheophyta</taxon>
        <taxon>Spermatophyta</taxon>
        <taxon>Magnoliopsida</taxon>
        <taxon>eudicotyledons</taxon>
        <taxon>Gunneridae</taxon>
        <taxon>Pentapetalae</taxon>
        <taxon>rosids</taxon>
        <taxon>malvids</taxon>
        <taxon>Malvales</taxon>
        <taxon>Malvaceae</taxon>
        <taxon>Malvoideae</taxon>
        <taxon>Hibiscus</taxon>
    </lineage>
</organism>
<proteinExistence type="predicted"/>
<dbReference type="InterPro" id="IPR057135">
    <property type="entry name" value="At4g27190-like_LRR"/>
</dbReference>
<comment type="caution">
    <text evidence="3">The sequence shown here is derived from an EMBL/GenBank/DDBJ whole genome shotgun (WGS) entry which is preliminary data.</text>
</comment>
<evidence type="ECO:0000259" key="2">
    <source>
        <dbReference type="Pfam" id="PF23247"/>
    </source>
</evidence>
<dbReference type="EMBL" id="BSYR01000017">
    <property type="protein sequence ID" value="GMI80297.1"/>
    <property type="molecule type" value="Genomic_DNA"/>
</dbReference>
<feature type="domain" description="Disease resistance protein At4g27190-like leucine-rich repeats" evidence="2">
    <location>
        <begin position="11"/>
        <end position="111"/>
    </location>
</feature>
<sequence length="147" mass="16753">MSLKGDDLPLEGCEVLKSLEQLIVRSFEQLQEVFRNDEEIRAPPLLSNVEHLKLESLSELRWIVKVPNHSVSFQSLLVLEIDGCHQLKSLFSFSAILTIRLLEELCIACCNELKSVIMELESSDDDKIESCTHKLPNLKTIDIFECP</sequence>
<evidence type="ECO:0000313" key="3">
    <source>
        <dbReference type="EMBL" id="GMI80297.1"/>
    </source>
</evidence>